<feature type="domain" description="Bulb-type lectin" evidence="4">
    <location>
        <begin position="41"/>
        <end position="160"/>
    </location>
</feature>
<name>A0ABM3QGN4_SPIOL</name>
<dbReference type="InterPro" id="IPR001480">
    <property type="entry name" value="Bulb-type_lectin_dom"/>
</dbReference>
<dbReference type="PROSITE" id="PS50927">
    <property type="entry name" value="BULB_LECTIN"/>
    <property type="match status" value="1"/>
</dbReference>
<keyword evidence="5" id="KW-1185">Reference proteome</keyword>
<dbReference type="RefSeq" id="XP_056682516.1">
    <property type="nucleotide sequence ID" value="XM_056826538.1"/>
</dbReference>
<proteinExistence type="predicted"/>
<dbReference type="Pfam" id="PF01453">
    <property type="entry name" value="B_lectin"/>
    <property type="match status" value="1"/>
</dbReference>
<dbReference type="Gene3D" id="2.90.10.30">
    <property type="match status" value="1"/>
</dbReference>
<gene>
    <name evidence="6" type="primary">LOC110789579</name>
</gene>
<evidence type="ECO:0000313" key="5">
    <source>
        <dbReference type="Proteomes" id="UP000813463"/>
    </source>
</evidence>
<organism evidence="5 6">
    <name type="scientific">Spinacia oleracea</name>
    <name type="common">Spinach</name>
    <dbReference type="NCBI Taxonomy" id="3562"/>
    <lineage>
        <taxon>Eukaryota</taxon>
        <taxon>Viridiplantae</taxon>
        <taxon>Streptophyta</taxon>
        <taxon>Embryophyta</taxon>
        <taxon>Tracheophyta</taxon>
        <taxon>Spermatophyta</taxon>
        <taxon>Magnoliopsida</taxon>
        <taxon>eudicotyledons</taxon>
        <taxon>Gunneridae</taxon>
        <taxon>Pentapetalae</taxon>
        <taxon>Caryophyllales</taxon>
        <taxon>Chenopodiaceae</taxon>
        <taxon>Chenopodioideae</taxon>
        <taxon>Anserineae</taxon>
        <taxon>Spinacia</taxon>
    </lineage>
</organism>
<evidence type="ECO:0000259" key="4">
    <source>
        <dbReference type="PROSITE" id="PS50927"/>
    </source>
</evidence>
<dbReference type="InterPro" id="IPR036426">
    <property type="entry name" value="Bulb-type_lectin_dom_sf"/>
</dbReference>
<reference evidence="6" key="2">
    <citation type="submission" date="2025-08" db="UniProtKB">
        <authorList>
            <consortium name="RefSeq"/>
        </authorList>
    </citation>
    <scope>IDENTIFICATION</scope>
    <source>
        <tissue evidence="6">Leaf</tissue>
    </source>
</reference>
<sequence length="235" mass="26391">MCFLSTSSLLSILCIILLISLSQAQVPPSSTFKHVNQGDFGDYIVEYDGNYRALDIFSSPFQLCFYNTTPNAYTLSLRMGLVRSESVFRWVWEANRGNPVGENATFSLGKDGNLVLADADGRMAWQSNTTNKGVVGFKLLPNGNMVLHDDKVIVMETAKKALQFPGLDEENSAGVKGEFFFSDYSMPEVIGYDRLKKIKNQARIWLGEVLQIRFDEQIDISDLLTDGELLFQIHH</sequence>
<evidence type="ECO:0000256" key="1">
    <source>
        <dbReference type="ARBA" id="ARBA00022729"/>
    </source>
</evidence>
<dbReference type="Proteomes" id="UP000813463">
    <property type="component" value="Chromosome 4"/>
</dbReference>
<evidence type="ECO:0000313" key="6">
    <source>
        <dbReference type="RefSeq" id="XP_056682516.1"/>
    </source>
</evidence>
<dbReference type="GeneID" id="110789579"/>
<reference evidence="5" key="1">
    <citation type="journal article" date="2021" name="Nat. Commun.">
        <title>Genomic analyses provide insights into spinach domestication and the genetic basis of agronomic traits.</title>
        <authorList>
            <person name="Cai X."/>
            <person name="Sun X."/>
            <person name="Xu C."/>
            <person name="Sun H."/>
            <person name="Wang X."/>
            <person name="Ge C."/>
            <person name="Zhang Z."/>
            <person name="Wang Q."/>
            <person name="Fei Z."/>
            <person name="Jiao C."/>
            <person name="Wang Q."/>
        </authorList>
    </citation>
    <scope>NUCLEOTIDE SEQUENCE [LARGE SCALE GENOMIC DNA]</scope>
    <source>
        <strain evidence="5">cv. Varoflay</strain>
    </source>
</reference>
<feature type="signal peptide" evidence="3">
    <location>
        <begin position="1"/>
        <end position="24"/>
    </location>
</feature>
<dbReference type="SUPFAM" id="SSF51110">
    <property type="entry name" value="alpha-D-mannose-specific plant lectins"/>
    <property type="match status" value="1"/>
</dbReference>
<accession>A0ABM3QGN4</accession>
<evidence type="ECO:0000256" key="3">
    <source>
        <dbReference type="SAM" id="SignalP"/>
    </source>
</evidence>
<dbReference type="CDD" id="cd00028">
    <property type="entry name" value="B_lectin"/>
    <property type="match status" value="1"/>
</dbReference>
<dbReference type="PANTHER" id="PTHR32444">
    <property type="entry name" value="BULB-TYPE LECTIN DOMAIN-CONTAINING PROTEIN"/>
    <property type="match status" value="1"/>
</dbReference>
<dbReference type="PANTHER" id="PTHR32444:SF10">
    <property type="entry name" value="CURCULIN-LIKE (MANNOSE-BINDING) LECTIN FAMILY PROTEIN-RELATED"/>
    <property type="match status" value="1"/>
</dbReference>
<keyword evidence="1 3" id="KW-0732">Signal</keyword>
<protein>
    <submittedName>
        <fullName evidence="6">Epidermis-specific secreted glycoprotein EP1 isoform X1</fullName>
    </submittedName>
</protein>
<dbReference type="SMART" id="SM00108">
    <property type="entry name" value="B_lectin"/>
    <property type="match status" value="1"/>
</dbReference>
<feature type="chain" id="PRO_5047240366" evidence="3">
    <location>
        <begin position="25"/>
        <end position="235"/>
    </location>
</feature>
<keyword evidence="2" id="KW-0325">Glycoprotein</keyword>
<evidence type="ECO:0000256" key="2">
    <source>
        <dbReference type="ARBA" id="ARBA00023180"/>
    </source>
</evidence>